<keyword evidence="2" id="KW-1185">Reference proteome</keyword>
<accession>A0A2G8RGA6</accession>
<dbReference type="OrthoDB" id="7877378at2"/>
<dbReference type="Proteomes" id="UP000231259">
    <property type="component" value="Unassembled WGS sequence"/>
</dbReference>
<dbReference type="AlphaFoldDB" id="A0A2G8RGA6"/>
<organism evidence="1 2">
    <name type="scientific">Puniceibacterium antarcticum</name>
    <dbReference type="NCBI Taxonomy" id="1206336"/>
    <lineage>
        <taxon>Bacteria</taxon>
        <taxon>Pseudomonadati</taxon>
        <taxon>Pseudomonadota</taxon>
        <taxon>Alphaproteobacteria</taxon>
        <taxon>Rhodobacterales</taxon>
        <taxon>Paracoccaceae</taxon>
        <taxon>Puniceibacterium</taxon>
    </lineage>
</organism>
<reference evidence="1 2" key="1">
    <citation type="submission" date="2013-09" db="EMBL/GenBank/DDBJ databases">
        <title>Genome sequencing of Phaeobacter antarcticus sp. nov. SM1211.</title>
        <authorList>
            <person name="Zhang X.-Y."/>
            <person name="Liu C."/>
            <person name="Chen X.-L."/>
            <person name="Xie B.-B."/>
            <person name="Qin Q.-L."/>
            <person name="Rong J.-C."/>
            <person name="Zhang Y.-Z."/>
        </authorList>
    </citation>
    <scope>NUCLEOTIDE SEQUENCE [LARGE SCALE GENOMIC DNA]</scope>
    <source>
        <strain evidence="1 2">SM1211</strain>
    </source>
</reference>
<dbReference type="EMBL" id="AWWI01000060">
    <property type="protein sequence ID" value="PIL20552.1"/>
    <property type="molecule type" value="Genomic_DNA"/>
</dbReference>
<sequence length="200" mass="21368">MSIDELTPAPVQTINGTGPYAVPHAYGGADELVVTVITLTSRTNLTLAQITLSPASSKTSGSLYLETDVAAQYDGAKIAILRRTRIEQGYVGDNAREVGLQGQLDRTILATQDADRLIASALRTAPDQGPINAVTKRPDERGGKIFAWSDDGYSVVEGPHLQAIDAVIKSAPLEFPLDLGWTNDPVITATYDLGWTDETT</sequence>
<comment type="caution">
    <text evidence="1">The sequence shown here is derived from an EMBL/GenBank/DDBJ whole genome shotgun (WGS) entry which is preliminary data.</text>
</comment>
<evidence type="ECO:0000313" key="2">
    <source>
        <dbReference type="Proteomes" id="UP000231259"/>
    </source>
</evidence>
<protein>
    <submittedName>
        <fullName evidence="1">Uncharacterized protein</fullName>
    </submittedName>
</protein>
<dbReference type="RefSeq" id="WP_099910499.1">
    <property type="nucleotide sequence ID" value="NZ_AWWI01000060.1"/>
</dbReference>
<proteinExistence type="predicted"/>
<name>A0A2G8RGA6_9RHOB</name>
<gene>
    <name evidence="1" type="ORF">P775_08460</name>
</gene>
<evidence type="ECO:0000313" key="1">
    <source>
        <dbReference type="EMBL" id="PIL20552.1"/>
    </source>
</evidence>